<dbReference type="EMBL" id="JAMFTS010000001">
    <property type="protein sequence ID" value="KAJ4818638.1"/>
    <property type="molecule type" value="Genomic_DNA"/>
</dbReference>
<dbReference type="AlphaFoldDB" id="A0AAV8HL96"/>
<accession>A0AAV8HL96</accession>
<protein>
    <submittedName>
        <fullName evidence="2">Acyl-CoA N-acyltransferases (NAT) superfamily protein</fullName>
    </submittedName>
</protein>
<comment type="caution">
    <text evidence="2">The sequence shown here is derived from an EMBL/GenBank/DDBJ whole genome shotgun (WGS) entry which is preliminary data.</text>
</comment>
<reference evidence="2" key="1">
    <citation type="submission" date="2022-08" db="EMBL/GenBank/DDBJ databases">
        <authorList>
            <person name="Marques A."/>
        </authorList>
    </citation>
    <scope>NUCLEOTIDE SEQUENCE</scope>
    <source>
        <strain evidence="2">RhyPub2mFocal</strain>
        <tissue evidence="2">Leaves</tissue>
    </source>
</reference>
<dbReference type="GO" id="GO:0016747">
    <property type="term" value="F:acyltransferase activity, transferring groups other than amino-acyl groups"/>
    <property type="evidence" value="ECO:0007669"/>
    <property type="project" value="InterPro"/>
</dbReference>
<dbReference type="PANTHER" id="PTHR47426:SF3">
    <property type="entry name" value="GCN5-RELATED N-ACETYLTRANSFERASE 6, CHLOROPLASTIC"/>
    <property type="match status" value="1"/>
</dbReference>
<dbReference type="Gene3D" id="3.40.630.30">
    <property type="match status" value="1"/>
</dbReference>
<sequence>MFNYFTFLVYIHSERETRTHASPTQFSSQQQTVLFSLTSNSFAYPSLSLSLKAPLSFVEMEAARSASPILRPSPCGRVSGQPGWYEAPVATSIRPINPIFSSSSSLGLCAGRNEGLMLSSSGTKEFSAVRPMRPFVETEKYDVQFDRLQPSDQDLSPTLRRDFTQFTARVALIDLELWAAAWLRAETNYESESDLRLVERFKMQYAEQQYKAMKKQLGRKHFAQKCYCLVTVKNDDKNGKRSAIQSVVGTLDLHVRHPLHGELYPGEGINKPGICDIYKTSQPQFGYISNVCVSKHARRQGIGRNMMALAINISFSDGVEKVFIHVHRENYAAQNLYQQMGFKIVERDLSIKPSDDFLLSLWSAEYREK</sequence>
<evidence type="ECO:0000313" key="2">
    <source>
        <dbReference type="EMBL" id="KAJ4818638.1"/>
    </source>
</evidence>
<dbReference type="InterPro" id="IPR016181">
    <property type="entry name" value="Acyl_CoA_acyltransferase"/>
</dbReference>
<evidence type="ECO:0000259" key="1">
    <source>
        <dbReference type="PROSITE" id="PS51186"/>
    </source>
</evidence>
<feature type="domain" description="N-acetyltransferase" evidence="1">
    <location>
        <begin position="283"/>
        <end position="364"/>
    </location>
</feature>
<keyword evidence="3" id="KW-1185">Reference proteome</keyword>
<dbReference type="SUPFAM" id="SSF55729">
    <property type="entry name" value="Acyl-CoA N-acyltransferases (Nat)"/>
    <property type="match status" value="1"/>
</dbReference>
<dbReference type="CDD" id="cd04301">
    <property type="entry name" value="NAT_SF"/>
    <property type="match status" value="1"/>
</dbReference>
<dbReference type="InterPro" id="IPR000182">
    <property type="entry name" value="GNAT_dom"/>
</dbReference>
<name>A0AAV8HL96_9POAL</name>
<dbReference type="Pfam" id="PF00583">
    <property type="entry name" value="Acetyltransf_1"/>
    <property type="match status" value="1"/>
</dbReference>
<dbReference type="Proteomes" id="UP001140206">
    <property type="component" value="Chromosome 1"/>
</dbReference>
<proteinExistence type="predicted"/>
<organism evidence="2 3">
    <name type="scientific">Rhynchospora pubera</name>
    <dbReference type="NCBI Taxonomy" id="906938"/>
    <lineage>
        <taxon>Eukaryota</taxon>
        <taxon>Viridiplantae</taxon>
        <taxon>Streptophyta</taxon>
        <taxon>Embryophyta</taxon>
        <taxon>Tracheophyta</taxon>
        <taxon>Spermatophyta</taxon>
        <taxon>Magnoliopsida</taxon>
        <taxon>Liliopsida</taxon>
        <taxon>Poales</taxon>
        <taxon>Cyperaceae</taxon>
        <taxon>Cyperoideae</taxon>
        <taxon>Rhynchosporeae</taxon>
        <taxon>Rhynchospora</taxon>
    </lineage>
</organism>
<dbReference type="PROSITE" id="PS51186">
    <property type="entry name" value="GNAT"/>
    <property type="match status" value="1"/>
</dbReference>
<gene>
    <name evidence="2" type="ORF">LUZ62_031204</name>
</gene>
<dbReference type="PANTHER" id="PTHR47426">
    <property type="entry name" value="ACYL-COA N-ACYLTRANSFERASES (NAT) SUPERFAMILY PROTEIN"/>
    <property type="match status" value="1"/>
</dbReference>
<evidence type="ECO:0000313" key="3">
    <source>
        <dbReference type="Proteomes" id="UP001140206"/>
    </source>
</evidence>